<dbReference type="RefSeq" id="WP_092529787.1">
    <property type="nucleotide sequence ID" value="NZ_FOWW01000003.1"/>
</dbReference>
<feature type="domain" description="Peptidoglycan binding-like" evidence="2">
    <location>
        <begin position="106"/>
        <end position="158"/>
    </location>
</feature>
<dbReference type="InterPro" id="IPR050570">
    <property type="entry name" value="Cell_wall_metabolism_enzyme"/>
</dbReference>
<dbReference type="InterPro" id="IPR036365">
    <property type="entry name" value="PGBD-like_sf"/>
</dbReference>
<organism evidence="4 5">
    <name type="scientific">Amycolatopsis arida</name>
    <dbReference type="NCBI Taxonomy" id="587909"/>
    <lineage>
        <taxon>Bacteria</taxon>
        <taxon>Bacillati</taxon>
        <taxon>Actinomycetota</taxon>
        <taxon>Actinomycetes</taxon>
        <taxon>Pseudonocardiales</taxon>
        <taxon>Pseudonocardiaceae</taxon>
        <taxon>Amycolatopsis</taxon>
    </lineage>
</organism>
<evidence type="ECO:0000259" key="2">
    <source>
        <dbReference type="Pfam" id="PF01471"/>
    </source>
</evidence>
<dbReference type="PANTHER" id="PTHR21666">
    <property type="entry name" value="PEPTIDASE-RELATED"/>
    <property type="match status" value="1"/>
</dbReference>
<dbReference type="EMBL" id="FOWW01000003">
    <property type="protein sequence ID" value="SFP68450.1"/>
    <property type="molecule type" value="Genomic_DNA"/>
</dbReference>
<dbReference type="SUPFAM" id="SSF51261">
    <property type="entry name" value="Duplicated hybrid motif"/>
    <property type="match status" value="1"/>
</dbReference>
<protein>
    <submittedName>
        <fullName evidence="4">Putative peptidoglycan binding domain-containing protein</fullName>
    </submittedName>
</protein>
<sequence length="307" mass="31843">MRRVTTVAAGVLAMALILIGLSGVANAASWPLVQSGHKGTNVRTVQHLVTHHGFATDVDGDFGPNTKNQVTAFQRANSLDADGIVGPNTWPKLVVEVAEGSTARHAVTAAKEQLNKHGAKLTVNGTFDAATTEAVKKFQSANGLTANGVVNTSTWRELVAGAGAVGGYSLPVAKSVLPRSEYDDPHHDYPAIDLPVSSGTPVYAVNGGSATKIPNTGSCGYGVTVNAKDGGVYTYCHFRQAAVASGEVKAGQLIGYSGNTGRTSGPHLHLQIKRNGTLVCPQRLLLAIYDGKPVPSVGSLPTTGCFY</sequence>
<dbReference type="AlphaFoldDB" id="A0A1I5SCK3"/>
<evidence type="ECO:0000256" key="1">
    <source>
        <dbReference type="SAM" id="SignalP"/>
    </source>
</evidence>
<dbReference type="InterPro" id="IPR002477">
    <property type="entry name" value="Peptidoglycan-bd-like"/>
</dbReference>
<feature type="chain" id="PRO_5011705324" evidence="1">
    <location>
        <begin position="28"/>
        <end position="307"/>
    </location>
</feature>
<gene>
    <name evidence="4" type="ORF">SAMN05421810_10394</name>
</gene>
<dbReference type="SUPFAM" id="SSF47090">
    <property type="entry name" value="PGBD-like"/>
    <property type="match status" value="2"/>
</dbReference>
<evidence type="ECO:0000259" key="3">
    <source>
        <dbReference type="Pfam" id="PF01551"/>
    </source>
</evidence>
<evidence type="ECO:0000313" key="5">
    <source>
        <dbReference type="Proteomes" id="UP000198727"/>
    </source>
</evidence>
<feature type="domain" description="M23ase beta-sheet core" evidence="3">
    <location>
        <begin position="191"/>
        <end position="279"/>
    </location>
</feature>
<dbReference type="Pfam" id="PF01551">
    <property type="entry name" value="Peptidase_M23"/>
    <property type="match status" value="1"/>
</dbReference>
<dbReference type="GO" id="GO:0004222">
    <property type="term" value="F:metalloendopeptidase activity"/>
    <property type="evidence" value="ECO:0007669"/>
    <property type="project" value="TreeGrafter"/>
</dbReference>
<accession>A0A1I5SCK3</accession>
<feature type="signal peptide" evidence="1">
    <location>
        <begin position="1"/>
        <end position="27"/>
    </location>
</feature>
<proteinExistence type="predicted"/>
<dbReference type="OrthoDB" id="9815541at2"/>
<dbReference type="Gene3D" id="1.10.101.10">
    <property type="entry name" value="PGBD-like superfamily/PGBD"/>
    <property type="match status" value="2"/>
</dbReference>
<dbReference type="InterPro" id="IPR011055">
    <property type="entry name" value="Dup_hybrid_motif"/>
</dbReference>
<dbReference type="Gene3D" id="2.70.70.10">
    <property type="entry name" value="Glucose Permease (Domain IIA)"/>
    <property type="match status" value="1"/>
</dbReference>
<evidence type="ECO:0000313" key="4">
    <source>
        <dbReference type="EMBL" id="SFP68450.1"/>
    </source>
</evidence>
<keyword evidence="5" id="KW-1185">Reference proteome</keyword>
<dbReference type="Proteomes" id="UP000198727">
    <property type="component" value="Unassembled WGS sequence"/>
</dbReference>
<dbReference type="Pfam" id="PF01471">
    <property type="entry name" value="PG_binding_1"/>
    <property type="match status" value="2"/>
</dbReference>
<dbReference type="InterPro" id="IPR016047">
    <property type="entry name" value="M23ase_b-sheet_dom"/>
</dbReference>
<reference evidence="5" key="1">
    <citation type="submission" date="2016-10" db="EMBL/GenBank/DDBJ databases">
        <authorList>
            <person name="Varghese N."/>
            <person name="Submissions S."/>
        </authorList>
    </citation>
    <scope>NUCLEOTIDE SEQUENCE [LARGE SCALE GENOMIC DNA]</scope>
    <source>
        <strain evidence="5">CGMCC 4.5579</strain>
    </source>
</reference>
<dbReference type="CDD" id="cd12797">
    <property type="entry name" value="M23_peptidase"/>
    <property type="match status" value="1"/>
</dbReference>
<dbReference type="STRING" id="587909.SAMN05421810_10394"/>
<keyword evidence="1" id="KW-0732">Signal</keyword>
<dbReference type="PANTHER" id="PTHR21666:SF270">
    <property type="entry name" value="MUREIN HYDROLASE ACTIVATOR ENVC"/>
    <property type="match status" value="1"/>
</dbReference>
<name>A0A1I5SCK3_9PSEU</name>
<feature type="domain" description="Peptidoglycan binding-like" evidence="2">
    <location>
        <begin position="39"/>
        <end position="92"/>
    </location>
</feature>
<dbReference type="InterPro" id="IPR036366">
    <property type="entry name" value="PGBDSf"/>
</dbReference>